<proteinExistence type="predicted"/>
<reference evidence="1 2" key="1">
    <citation type="journal article" date="2012" name="Proc. Natl. Acad. Sci. U.S.A.">
        <title>Comparative genomics of Ceriporiopsis subvermispora and Phanerochaete chrysosporium provide insight into selective ligninolysis.</title>
        <authorList>
            <person name="Fernandez-Fueyo E."/>
            <person name="Ruiz-Duenas F.J."/>
            <person name="Ferreira P."/>
            <person name="Floudas D."/>
            <person name="Hibbett D.S."/>
            <person name="Canessa P."/>
            <person name="Larrondo L.F."/>
            <person name="James T.Y."/>
            <person name="Seelenfreund D."/>
            <person name="Lobos S."/>
            <person name="Polanco R."/>
            <person name="Tello M."/>
            <person name="Honda Y."/>
            <person name="Watanabe T."/>
            <person name="Watanabe T."/>
            <person name="Ryu J.S."/>
            <person name="Kubicek C.P."/>
            <person name="Schmoll M."/>
            <person name="Gaskell J."/>
            <person name="Hammel K.E."/>
            <person name="St John F.J."/>
            <person name="Vanden Wymelenberg A."/>
            <person name="Sabat G."/>
            <person name="Splinter BonDurant S."/>
            <person name="Syed K."/>
            <person name="Yadav J.S."/>
            <person name="Doddapaneni H."/>
            <person name="Subramanian V."/>
            <person name="Lavin J.L."/>
            <person name="Oguiza J.A."/>
            <person name="Perez G."/>
            <person name="Pisabarro A.G."/>
            <person name="Ramirez L."/>
            <person name="Santoyo F."/>
            <person name="Master E."/>
            <person name="Coutinho P.M."/>
            <person name="Henrissat B."/>
            <person name="Lombard V."/>
            <person name="Magnuson J.K."/>
            <person name="Kuees U."/>
            <person name="Hori C."/>
            <person name="Igarashi K."/>
            <person name="Samejima M."/>
            <person name="Held B.W."/>
            <person name="Barry K.W."/>
            <person name="LaButti K.M."/>
            <person name="Lapidus A."/>
            <person name="Lindquist E.A."/>
            <person name="Lucas S.M."/>
            <person name="Riley R."/>
            <person name="Salamov A.A."/>
            <person name="Hoffmeister D."/>
            <person name="Schwenk D."/>
            <person name="Hadar Y."/>
            <person name="Yarden O."/>
            <person name="de Vries R.P."/>
            <person name="Wiebenga A."/>
            <person name="Stenlid J."/>
            <person name="Eastwood D."/>
            <person name="Grigoriev I.V."/>
            <person name="Berka R.M."/>
            <person name="Blanchette R.A."/>
            <person name="Kersten P."/>
            <person name="Martinez A.T."/>
            <person name="Vicuna R."/>
            <person name="Cullen D."/>
        </authorList>
    </citation>
    <scope>NUCLEOTIDE SEQUENCE [LARGE SCALE GENOMIC DNA]</scope>
    <source>
        <strain evidence="1 2">B</strain>
    </source>
</reference>
<protein>
    <submittedName>
        <fullName evidence="1">Uncharacterized protein</fullName>
    </submittedName>
</protein>
<evidence type="ECO:0000313" key="1">
    <source>
        <dbReference type="EMBL" id="EMD35414.1"/>
    </source>
</evidence>
<dbReference type="OrthoDB" id="10624437at2759"/>
<organism evidence="1 2">
    <name type="scientific">Ceriporiopsis subvermispora (strain B)</name>
    <name type="common">White-rot fungus</name>
    <name type="synonym">Gelatoporia subvermispora</name>
    <dbReference type="NCBI Taxonomy" id="914234"/>
    <lineage>
        <taxon>Eukaryota</taxon>
        <taxon>Fungi</taxon>
        <taxon>Dikarya</taxon>
        <taxon>Basidiomycota</taxon>
        <taxon>Agaricomycotina</taxon>
        <taxon>Agaricomycetes</taxon>
        <taxon>Polyporales</taxon>
        <taxon>Gelatoporiaceae</taxon>
        <taxon>Gelatoporia</taxon>
    </lineage>
</organism>
<accession>M2PHB4</accession>
<dbReference type="AlphaFoldDB" id="M2PHB4"/>
<keyword evidence="2" id="KW-1185">Reference proteome</keyword>
<dbReference type="Proteomes" id="UP000016930">
    <property type="component" value="Unassembled WGS sequence"/>
</dbReference>
<dbReference type="HOGENOM" id="CLU_760761_0_0_1"/>
<dbReference type="EMBL" id="KB445800">
    <property type="protein sequence ID" value="EMD35414.1"/>
    <property type="molecule type" value="Genomic_DNA"/>
</dbReference>
<evidence type="ECO:0000313" key="2">
    <source>
        <dbReference type="Proteomes" id="UP000016930"/>
    </source>
</evidence>
<sequence length="364" mass="41004">MSRKFKHFHKIFSALKPDVKFQIVNKRNAGDMRKEIRFPSEILHVILAHAMLRYVGKIFADVLESRDTEFENFKNSPLSVYSQFICKSRINGAKLLSQSSRAPWVSRETLMTPQMSLYHRLPRKYWSCLRNVRHALQIAHTGDRTTFDTFLSGLTSLEYLGPVPKVYIALSRLDLGMREWAACSWDSAAAIYKSEEVEVALSELFDAEMDAFKKWSVLGGIGAIFEFDSLSRAWKRATLRLGARVAVIPPHEVSGTSLLATLKEAACAQTKNILKNWISQDDILMTEARMSSMTISTETTPPNTSGVTKFALEVLQTTGVVSDLRATIEKQDFYGAEICQIARLLLDRWVPIVEGDKGGSKTTL</sequence>
<name>M2PHB4_CERS8</name>
<gene>
    <name evidence="1" type="ORF">CERSUDRAFT_75016</name>
</gene>